<dbReference type="Proteomes" id="UP000749293">
    <property type="component" value="Unassembled WGS sequence"/>
</dbReference>
<name>A0A9P4YQ51_9HYPO</name>
<evidence type="ECO:0000313" key="4">
    <source>
        <dbReference type="Proteomes" id="UP000749293"/>
    </source>
</evidence>
<comment type="caution">
    <text evidence="3">The sequence shown here is derived from an EMBL/GenBank/DDBJ whole genome shotgun (WGS) entry which is preliminary data.</text>
</comment>
<keyword evidence="4" id="KW-1185">Reference proteome</keyword>
<dbReference type="EMBL" id="JAANYQ010000014">
    <property type="protein sequence ID" value="KAF4121071.1"/>
    <property type="molecule type" value="Genomic_DNA"/>
</dbReference>
<feature type="region of interest" description="Disordered" evidence="1">
    <location>
        <begin position="52"/>
        <end position="74"/>
    </location>
</feature>
<dbReference type="RefSeq" id="XP_035319723.1">
    <property type="nucleotide sequence ID" value="XM_035464537.1"/>
</dbReference>
<sequence length="340" mass="38982">MNVIYARSMKLSNIFLGAMALSLSVFSAPPIHTDGIPDTRWSPLLRGKQPPPYTADDYTPVPTTIWHDRQPRDHEADRRARIAELNRGKTTLLDVLRGPNESDRCAESLWRIVNELRMDKRCQADRDTRSAEREMMDSLDREDRRAYRKLVAGQARASRLASKEEKKAARMERKDFLSRLYRQAKKIYRSRLRKARKPKTSARSRRRACRRYRRCRDAEAAAESGSSNGRRTHVPGYCPQVKVAEVAREGMPCDGVCGTDIQDVLDFLLDDVWADRLDEVEQDIFESRGGDAIEVMAYNKFKDILREATTDMIGQEGPACPGQERRLISEEEEDKSTCQA</sequence>
<proteinExistence type="predicted"/>
<evidence type="ECO:0000256" key="1">
    <source>
        <dbReference type="SAM" id="MobiDB-lite"/>
    </source>
</evidence>
<keyword evidence="2" id="KW-0732">Signal</keyword>
<feature type="chain" id="PRO_5040485966" evidence="2">
    <location>
        <begin position="28"/>
        <end position="340"/>
    </location>
</feature>
<organism evidence="3 4">
    <name type="scientific">Geosmithia morbida</name>
    <dbReference type="NCBI Taxonomy" id="1094350"/>
    <lineage>
        <taxon>Eukaryota</taxon>
        <taxon>Fungi</taxon>
        <taxon>Dikarya</taxon>
        <taxon>Ascomycota</taxon>
        <taxon>Pezizomycotina</taxon>
        <taxon>Sordariomycetes</taxon>
        <taxon>Hypocreomycetidae</taxon>
        <taxon>Hypocreales</taxon>
        <taxon>Bionectriaceae</taxon>
        <taxon>Geosmithia</taxon>
    </lineage>
</organism>
<feature type="region of interest" description="Disordered" evidence="1">
    <location>
        <begin position="313"/>
        <end position="340"/>
    </location>
</feature>
<evidence type="ECO:0000313" key="3">
    <source>
        <dbReference type="EMBL" id="KAF4121071.1"/>
    </source>
</evidence>
<feature type="signal peptide" evidence="2">
    <location>
        <begin position="1"/>
        <end position="27"/>
    </location>
</feature>
<evidence type="ECO:0000256" key="2">
    <source>
        <dbReference type="SAM" id="SignalP"/>
    </source>
</evidence>
<protein>
    <submittedName>
        <fullName evidence="3">Uncharacterized protein</fullName>
    </submittedName>
</protein>
<dbReference type="GeneID" id="55968787"/>
<reference evidence="3" key="1">
    <citation type="submission" date="2020-03" db="EMBL/GenBank/DDBJ databases">
        <title>Site-based positive gene gene selection in Geosmithia morbida across the United States reveals a broad range of putative effectors and factors for local host and environmental adapation.</title>
        <authorList>
            <person name="Onufrak A."/>
            <person name="Murdoch R.W."/>
            <person name="Gazis R."/>
            <person name="Huff M."/>
            <person name="Staton M."/>
            <person name="Klingeman W."/>
            <person name="Hadziabdic D."/>
        </authorList>
    </citation>
    <scope>NUCLEOTIDE SEQUENCE</scope>
    <source>
        <strain evidence="3">1262</strain>
    </source>
</reference>
<gene>
    <name evidence="3" type="ORF">GMORB2_2557</name>
</gene>
<accession>A0A9P4YQ51</accession>
<dbReference type="AlphaFoldDB" id="A0A9P4YQ51"/>